<protein>
    <submittedName>
        <fullName evidence="3">Ankyrin repeat-containing domain protein</fullName>
    </submittedName>
</protein>
<dbReference type="EMBL" id="MU865476">
    <property type="protein sequence ID" value="KAK4222374.1"/>
    <property type="molecule type" value="Genomic_DNA"/>
</dbReference>
<dbReference type="AlphaFoldDB" id="A0AAN6YNI1"/>
<gene>
    <name evidence="3" type="ORF">QBC38DRAFT_348025</name>
</gene>
<keyword evidence="4" id="KW-1185">Reference proteome</keyword>
<keyword evidence="1" id="KW-0677">Repeat</keyword>
<dbReference type="InterPro" id="IPR036770">
    <property type="entry name" value="Ankyrin_rpt-contain_sf"/>
</dbReference>
<proteinExistence type="predicted"/>
<evidence type="ECO:0000313" key="4">
    <source>
        <dbReference type="Proteomes" id="UP001301958"/>
    </source>
</evidence>
<organism evidence="3 4">
    <name type="scientific">Podospora fimiseda</name>
    <dbReference type="NCBI Taxonomy" id="252190"/>
    <lineage>
        <taxon>Eukaryota</taxon>
        <taxon>Fungi</taxon>
        <taxon>Dikarya</taxon>
        <taxon>Ascomycota</taxon>
        <taxon>Pezizomycotina</taxon>
        <taxon>Sordariomycetes</taxon>
        <taxon>Sordariomycetidae</taxon>
        <taxon>Sordariales</taxon>
        <taxon>Podosporaceae</taxon>
        <taxon>Podospora</taxon>
    </lineage>
</organism>
<evidence type="ECO:0000256" key="1">
    <source>
        <dbReference type="ARBA" id="ARBA00022737"/>
    </source>
</evidence>
<dbReference type="InterPro" id="IPR002110">
    <property type="entry name" value="Ankyrin_rpt"/>
</dbReference>
<dbReference type="Proteomes" id="UP001301958">
    <property type="component" value="Unassembled WGS sequence"/>
</dbReference>
<feature type="non-terminal residue" evidence="3">
    <location>
        <position position="124"/>
    </location>
</feature>
<evidence type="ECO:0000313" key="3">
    <source>
        <dbReference type="EMBL" id="KAK4222374.1"/>
    </source>
</evidence>
<dbReference type="PANTHER" id="PTHR24198:SF165">
    <property type="entry name" value="ANKYRIN REPEAT-CONTAINING PROTEIN-RELATED"/>
    <property type="match status" value="1"/>
</dbReference>
<name>A0AAN6YNI1_9PEZI</name>
<reference evidence="3" key="1">
    <citation type="journal article" date="2023" name="Mol. Phylogenet. Evol.">
        <title>Genome-scale phylogeny and comparative genomics of the fungal order Sordariales.</title>
        <authorList>
            <person name="Hensen N."/>
            <person name="Bonometti L."/>
            <person name="Westerberg I."/>
            <person name="Brannstrom I.O."/>
            <person name="Guillou S."/>
            <person name="Cros-Aarteil S."/>
            <person name="Calhoun S."/>
            <person name="Haridas S."/>
            <person name="Kuo A."/>
            <person name="Mondo S."/>
            <person name="Pangilinan J."/>
            <person name="Riley R."/>
            <person name="LaButti K."/>
            <person name="Andreopoulos B."/>
            <person name="Lipzen A."/>
            <person name="Chen C."/>
            <person name="Yan M."/>
            <person name="Daum C."/>
            <person name="Ng V."/>
            <person name="Clum A."/>
            <person name="Steindorff A."/>
            <person name="Ohm R.A."/>
            <person name="Martin F."/>
            <person name="Silar P."/>
            <person name="Natvig D.O."/>
            <person name="Lalanne C."/>
            <person name="Gautier V."/>
            <person name="Ament-Velasquez S.L."/>
            <person name="Kruys A."/>
            <person name="Hutchinson M.I."/>
            <person name="Powell A.J."/>
            <person name="Barry K."/>
            <person name="Miller A.N."/>
            <person name="Grigoriev I.V."/>
            <person name="Debuchy R."/>
            <person name="Gladieux P."/>
            <person name="Hiltunen Thoren M."/>
            <person name="Johannesson H."/>
        </authorList>
    </citation>
    <scope>NUCLEOTIDE SEQUENCE</scope>
    <source>
        <strain evidence="3">CBS 990.96</strain>
    </source>
</reference>
<reference evidence="3" key="2">
    <citation type="submission" date="2023-05" db="EMBL/GenBank/DDBJ databases">
        <authorList>
            <consortium name="Lawrence Berkeley National Laboratory"/>
            <person name="Steindorff A."/>
            <person name="Hensen N."/>
            <person name="Bonometti L."/>
            <person name="Westerberg I."/>
            <person name="Brannstrom I.O."/>
            <person name="Guillou S."/>
            <person name="Cros-Aarteil S."/>
            <person name="Calhoun S."/>
            <person name="Haridas S."/>
            <person name="Kuo A."/>
            <person name="Mondo S."/>
            <person name="Pangilinan J."/>
            <person name="Riley R."/>
            <person name="Labutti K."/>
            <person name="Andreopoulos B."/>
            <person name="Lipzen A."/>
            <person name="Chen C."/>
            <person name="Yanf M."/>
            <person name="Daum C."/>
            <person name="Ng V."/>
            <person name="Clum A."/>
            <person name="Ohm R."/>
            <person name="Martin F."/>
            <person name="Silar P."/>
            <person name="Natvig D."/>
            <person name="Lalanne C."/>
            <person name="Gautier V."/>
            <person name="Ament-Velasquez S.L."/>
            <person name="Kruys A."/>
            <person name="Hutchinson M.I."/>
            <person name="Powell A.J."/>
            <person name="Barry K."/>
            <person name="Miller A.N."/>
            <person name="Grigoriev I.V."/>
            <person name="Debuchy R."/>
            <person name="Gladieux P."/>
            <person name="Thoren M.H."/>
            <person name="Johannesson H."/>
        </authorList>
    </citation>
    <scope>NUCLEOTIDE SEQUENCE</scope>
    <source>
        <strain evidence="3">CBS 990.96</strain>
    </source>
</reference>
<comment type="caution">
    <text evidence="3">The sequence shown here is derived from an EMBL/GenBank/DDBJ whole genome shotgun (WGS) entry which is preliminary data.</text>
</comment>
<evidence type="ECO:0000256" key="2">
    <source>
        <dbReference type="ARBA" id="ARBA00023043"/>
    </source>
</evidence>
<accession>A0AAN6YNI1</accession>
<dbReference type="PANTHER" id="PTHR24198">
    <property type="entry name" value="ANKYRIN REPEAT AND PROTEIN KINASE DOMAIN-CONTAINING PROTEIN"/>
    <property type="match status" value="1"/>
</dbReference>
<keyword evidence="2" id="KW-0040">ANK repeat</keyword>
<dbReference type="Gene3D" id="1.25.40.20">
    <property type="entry name" value="Ankyrin repeat-containing domain"/>
    <property type="match status" value="2"/>
</dbReference>
<dbReference type="Pfam" id="PF12796">
    <property type="entry name" value="Ank_2"/>
    <property type="match status" value="1"/>
</dbReference>
<dbReference type="SUPFAM" id="SSF48403">
    <property type="entry name" value="Ankyrin repeat"/>
    <property type="match status" value="1"/>
</dbReference>
<feature type="non-terminal residue" evidence="3">
    <location>
        <position position="1"/>
    </location>
</feature>
<sequence>GATPLMGAIDHGLDWVAELLLARKDIQPSIPDKDGDTALLCATGLGLTRHSVAKLLLARDDVNLDCRNKYGETALMWACKDGWTDLVQKLLESPTVDRTTKDCHGKNASWWAANRLHVAIMNLL</sequence>